<dbReference type="Proteomes" id="UP000677436">
    <property type="component" value="Chromosome"/>
</dbReference>
<evidence type="ECO:0008006" key="3">
    <source>
        <dbReference type="Google" id="ProtNLM"/>
    </source>
</evidence>
<dbReference type="RefSeq" id="WP_212773997.1">
    <property type="nucleotide sequence ID" value="NZ_AP024601.1"/>
</dbReference>
<dbReference type="InterPro" id="IPR020140">
    <property type="entry name" value="Uncharacterised_YusG"/>
</dbReference>
<reference evidence="1" key="2">
    <citation type="journal article" date="2021" name="Microbiol. Resour. Announc.">
        <title>Complete Genome Sequence of Polycladomyces abyssicola JIR-001T, Isolated from Hemipelagic Sediment in Deep Seawater.</title>
        <authorList>
            <person name="Tsubouchi T."/>
            <person name="Kaneko Y."/>
        </authorList>
    </citation>
    <scope>NUCLEOTIDE SEQUENCE</scope>
    <source>
        <strain evidence="1">JIR-001</strain>
    </source>
</reference>
<evidence type="ECO:0000313" key="2">
    <source>
        <dbReference type="Proteomes" id="UP000677436"/>
    </source>
</evidence>
<proteinExistence type="predicted"/>
<gene>
    <name evidence="1" type="ORF">JIR001_04360</name>
</gene>
<reference evidence="1" key="1">
    <citation type="journal article" date="2013" name="Int. J. Syst. Evol. Microbiol.">
        <title>Polycladomyces abyssicola gen. nov., sp. nov., a thermophilic filamentous bacterium isolated from hemipelagic sediment.</title>
        <authorList>
            <person name="Tsubouchi T."/>
            <person name="Shimane Y."/>
            <person name="Mori K."/>
            <person name="Usui K."/>
            <person name="Hiraki T."/>
            <person name="Tame A."/>
            <person name="Uematsu K."/>
            <person name="Maruyama T."/>
            <person name="Hatada Y."/>
        </authorList>
    </citation>
    <scope>NUCLEOTIDE SEQUENCE</scope>
    <source>
        <strain evidence="1">JIR-001</strain>
    </source>
</reference>
<protein>
    <recommendedName>
        <fullName evidence="3">DUF2553 family protein</fullName>
    </recommendedName>
</protein>
<keyword evidence="2" id="KW-1185">Reference proteome</keyword>
<evidence type="ECO:0000313" key="1">
    <source>
        <dbReference type="EMBL" id="BCU80653.1"/>
    </source>
</evidence>
<sequence>MSSNTKYRINITRKVTGRMGDGEMVLYYNKKPIGKIDLRNMGMEVVDGFEVEENSIYAVGDQFPDEHYTQSCDMGWC</sequence>
<dbReference type="Pfam" id="PF10830">
    <property type="entry name" value="DUF2553"/>
    <property type="match status" value="1"/>
</dbReference>
<organism evidence="1 2">
    <name type="scientific">Polycladomyces abyssicola</name>
    <dbReference type="NCBI Taxonomy" id="1125966"/>
    <lineage>
        <taxon>Bacteria</taxon>
        <taxon>Bacillati</taxon>
        <taxon>Bacillota</taxon>
        <taxon>Bacilli</taxon>
        <taxon>Bacillales</taxon>
        <taxon>Thermoactinomycetaceae</taxon>
        <taxon>Polycladomyces</taxon>
    </lineage>
</organism>
<dbReference type="AlphaFoldDB" id="A0A8D5UDD9"/>
<name>A0A8D5UDD9_9BACL</name>
<dbReference type="EMBL" id="AP024601">
    <property type="protein sequence ID" value="BCU80653.1"/>
    <property type="molecule type" value="Genomic_DNA"/>
</dbReference>
<dbReference type="KEGG" id="pabs:JIR001_04360"/>
<accession>A0A8D5UDD9</accession>